<name>A0ABQ8GMU8_9PEZI</name>
<dbReference type="InterPro" id="IPR049326">
    <property type="entry name" value="Rhodopsin_dom_fungi"/>
</dbReference>
<dbReference type="PANTHER" id="PTHR33048">
    <property type="entry name" value="PTH11-LIKE INTEGRAL MEMBRANE PROTEIN (AFU_ORTHOLOGUE AFUA_5G11245)"/>
    <property type="match status" value="1"/>
</dbReference>
<keyword evidence="4 7" id="KW-0472">Membrane</keyword>
<evidence type="ECO:0000256" key="2">
    <source>
        <dbReference type="ARBA" id="ARBA00022692"/>
    </source>
</evidence>
<feature type="transmembrane region" description="Helical" evidence="7">
    <location>
        <begin position="205"/>
        <end position="225"/>
    </location>
</feature>
<reference evidence="9 10" key="1">
    <citation type="journal article" date="2021" name="Nat. Commun.">
        <title>Genetic determinants of endophytism in the Arabidopsis root mycobiome.</title>
        <authorList>
            <person name="Mesny F."/>
            <person name="Miyauchi S."/>
            <person name="Thiergart T."/>
            <person name="Pickel B."/>
            <person name="Atanasova L."/>
            <person name="Karlsson M."/>
            <person name="Huettel B."/>
            <person name="Barry K.W."/>
            <person name="Haridas S."/>
            <person name="Chen C."/>
            <person name="Bauer D."/>
            <person name="Andreopoulos W."/>
            <person name="Pangilinan J."/>
            <person name="LaButti K."/>
            <person name="Riley R."/>
            <person name="Lipzen A."/>
            <person name="Clum A."/>
            <person name="Drula E."/>
            <person name="Henrissat B."/>
            <person name="Kohler A."/>
            <person name="Grigoriev I.V."/>
            <person name="Martin F.M."/>
            <person name="Hacquard S."/>
        </authorList>
    </citation>
    <scope>NUCLEOTIDE SEQUENCE [LARGE SCALE GENOMIC DNA]</scope>
    <source>
        <strain evidence="9 10">MPI-SDFR-AT-0080</strain>
    </source>
</reference>
<evidence type="ECO:0000259" key="8">
    <source>
        <dbReference type="Pfam" id="PF20684"/>
    </source>
</evidence>
<proteinExistence type="inferred from homology"/>
<feature type="transmembrane region" description="Helical" evidence="7">
    <location>
        <begin position="89"/>
        <end position="114"/>
    </location>
</feature>
<dbReference type="Proteomes" id="UP000774617">
    <property type="component" value="Unassembled WGS sequence"/>
</dbReference>
<sequence length="339" mass="37067">MLSSAEIAPSARQAAITTTAVTVLSFVFLSLKVATRAKVQNWLGWDDGLAIIAYVFAIPLAVTIWKQAQNGMGLYSDTLQPEMVMTQNIWFWASIWLYVSAIGFGKLSILTQYLRIFVGKRTKIATITMIAIVVGYTIQGDLVGFFSCTPVQKFWNRPLPGTCVKAGVYYYITIAMNIITDIAIVIIPIPALLKLNIPTNQKYGLIFAFALGGFGCVIAIVRLHAIKVSLESPDPNFANSQPSTWSVIEVHVCIICACLPSLRPVLVRIFPYASSFGSSNGRSGKRSQNPLTSNRKWTQTNGINRLSSNPGSLRHDSEQALGDDIELSDTKSLKGGIQV</sequence>
<evidence type="ECO:0000256" key="3">
    <source>
        <dbReference type="ARBA" id="ARBA00022989"/>
    </source>
</evidence>
<feature type="transmembrane region" description="Helical" evidence="7">
    <location>
        <begin position="168"/>
        <end position="193"/>
    </location>
</feature>
<feature type="transmembrane region" description="Helical" evidence="7">
    <location>
        <begin position="43"/>
        <end position="65"/>
    </location>
</feature>
<feature type="transmembrane region" description="Helical" evidence="7">
    <location>
        <begin position="126"/>
        <end position="148"/>
    </location>
</feature>
<comment type="subcellular location">
    <subcellularLocation>
        <location evidence="1">Membrane</location>
        <topology evidence="1">Multi-pass membrane protein</topology>
    </subcellularLocation>
</comment>
<dbReference type="PANTHER" id="PTHR33048:SF47">
    <property type="entry name" value="INTEGRAL MEMBRANE PROTEIN-RELATED"/>
    <property type="match status" value="1"/>
</dbReference>
<feature type="region of interest" description="Disordered" evidence="6">
    <location>
        <begin position="277"/>
        <end position="317"/>
    </location>
</feature>
<feature type="transmembrane region" description="Helical" evidence="7">
    <location>
        <begin position="245"/>
        <end position="262"/>
    </location>
</feature>
<dbReference type="InterPro" id="IPR052337">
    <property type="entry name" value="SAT4-like"/>
</dbReference>
<evidence type="ECO:0000256" key="4">
    <source>
        <dbReference type="ARBA" id="ARBA00023136"/>
    </source>
</evidence>
<evidence type="ECO:0000313" key="10">
    <source>
        <dbReference type="Proteomes" id="UP000774617"/>
    </source>
</evidence>
<feature type="transmembrane region" description="Helical" evidence="7">
    <location>
        <begin position="12"/>
        <end position="31"/>
    </location>
</feature>
<accession>A0ABQ8GMU8</accession>
<keyword evidence="3 7" id="KW-1133">Transmembrane helix</keyword>
<organism evidence="9 10">
    <name type="scientific">Macrophomina phaseolina</name>
    <dbReference type="NCBI Taxonomy" id="35725"/>
    <lineage>
        <taxon>Eukaryota</taxon>
        <taxon>Fungi</taxon>
        <taxon>Dikarya</taxon>
        <taxon>Ascomycota</taxon>
        <taxon>Pezizomycotina</taxon>
        <taxon>Dothideomycetes</taxon>
        <taxon>Dothideomycetes incertae sedis</taxon>
        <taxon>Botryosphaeriales</taxon>
        <taxon>Botryosphaeriaceae</taxon>
        <taxon>Macrophomina</taxon>
    </lineage>
</organism>
<evidence type="ECO:0000256" key="1">
    <source>
        <dbReference type="ARBA" id="ARBA00004141"/>
    </source>
</evidence>
<keyword evidence="2 7" id="KW-0812">Transmembrane</keyword>
<protein>
    <recommendedName>
        <fullName evidence="8">Rhodopsin domain-containing protein</fullName>
    </recommendedName>
</protein>
<evidence type="ECO:0000256" key="7">
    <source>
        <dbReference type="SAM" id="Phobius"/>
    </source>
</evidence>
<comment type="caution">
    <text evidence="9">The sequence shown here is derived from an EMBL/GenBank/DDBJ whole genome shotgun (WGS) entry which is preliminary data.</text>
</comment>
<dbReference type="Pfam" id="PF20684">
    <property type="entry name" value="Fung_rhodopsin"/>
    <property type="match status" value="1"/>
</dbReference>
<gene>
    <name evidence="9" type="ORF">B0J12DRAFT_280168</name>
</gene>
<comment type="similarity">
    <text evidence="5">Belongs to the SAT4 family.</text>
</comment>
<feature type="domain" description="Rhodopsin" evidence="8">
    <location>
        <begin position="31"/>
        <end position="267"/>
    </location>
</feature>
<keyword evidence="10" id="KW-1185">Reference proteome</keyword>
<feature type="non-terminal residue" evidence="9">
    <location>
        <position position="339"/>
    </location>
</feature>
<evidence type="ECO:0000313" key="9">
    <source>
        <dbReference type="EMBL" id="KAH7061066.1"/>
    </source>
</evidence>
<evidence type="ECO:0000256" key="5">
    <source>
        <dbReference type="ARBA" id="ARBA00038359"/>
    </source>
</evidence>
<dbReference type="EMBL" id="JAGTJR010000004">
    <property type="protein sequence ID" value="KAH7061066.1"/>
    <property type="molecule type" value="Genomic_DNA"/>
</dbReference>
<feature type="compositionally biased region" description="Polar residues" evidence="6">
    <location>
        <begin position="277"/>
        <end position="311"/>
    </location>
</feature>
<evidence type="ECO:0000256" key="6">
    <source>
        <dbReference type="SAM" id="MobiDB-lite"/>
    </source>
</evidence>